<comment type="caution">
    <text evidence="10">The sequence shown here is derived from an EMBL/GenBank/DDBJ whole genome shotgun (WGS) entry which is preliminary data.</text>
</comment>
<dbReference type="InterPro" id="IPR001516">
    <property type="entry name" value="Proton_antipo_N"/>
</dbReference>
<feature type="domain" description="NADH:quinone oxidoreductase/Mrp antiporter transmembrane" evidence="8">
    <location>
        <begin position="143"/>
        <end position="431"/>
    </location>
</feature>
<dbReference type="PANTHER" id="PTHR42829:SF2">
    <property type="entry name" value="NADH-UBIQUINONE OXIDOREDUCTASE CHAIN 5"/>
    <property type="match status" value="1"/>
</dbReference>
<evidence type="ECO:0000259" key="9">
    <source>
        <dbReference type="Pfam" id="PF00662"/>
    </source>
</evidence>
<keyword evidence="11" id="KW-1185">Reference proteome</keyword>
<dbReference type="Pfam" id="PF00662">
    <property type="entry name" value="Proton_antipo_N"/>
    <property type="match status" value="1"/>
</dbReference>
<feature type="domain" description="NADH-Ubiquinone oxidoreductase (complex I) chain 5 N-terminal" evidence="9">
    <location>
        <begin position="77"/>
        <end position="127"/>
    </location>
</feature>
<evidence type="ECO:0000259" key="8">
    <source>
        <dbReference type="Pfam" id="PF00361"/>
    </source>
</evidence>
<feature type="transmembrane region" description="Helical" evidence="7">
    <location>
        <begin position="322"/>
        <end position="344"/>
    </location>
</feature>
<dbReference type="PRINTS" id="PR01434">
    <property type="entry name" value="NADHDHGNASE5"/>
</dbReference>
<dbReference type="InterPro" id="IPR003945">
    <property type="entry name" value="NU5C-like"/>
</dbReference>
<feature type="transmembrane region" description="Helical" evidence="7">
    <location>
        <begin position="45"/>
        <end position="65"/>
    </location>
</feature>
<dbReference type="PRINTS" id="PR01435">
    <property type="entry name" value="NPOXDRDTASE5"/>
</dbReference>
<feature type="transmembrane region" description="Helical" evidence="7">
    <location>
        <begin position="126"/>
        <end position="143"/>
    </location>
</feature>
<reference evidence="10 11" key="1">
    <citation type="submission" date="2017-10" db="EMBL/GenBank/DDBJ databases">
        <title>Massilia psychrophilum sp. nov., a novel purple-pigmented bacterium isolated from Tianshan glacier, Xinjiang Municipality, China.</title>
        <authorList>
            <person name="Wang H."/>
        </authorList>
    </citation>
    <scope>NUCLEOTIDE SEQUENCE [LARGE SCALE GENOMIC DNA]</scope>
    <source>
        <strain evidence="10 11">JCM 30074</strain>
    </source>
</reference>
<comment type="subcellular location">
    <subcellularLocation>
        <location evidence="1">Endomembrane system</location>
        <topology evidence="1">Multi-pass membrane protein</topology>
    </subcellularLocation>
    <subcellularLocation>
        <location evidence="5">Membrane</location>
        <topology evidence="5">Multi-pass membrane protein</topology>
    </subcellularLocation>
</comment>
<evidence type="ECO:0000313" key="11">
    <source>
        <dbReference type="Proteomes" id="UP000230390"/>
    </source>
</evidence>
<keyword evidence="2 5" id="KW-0812">Transmembrane</keyword>
<feature type="transmembrane region" description="Helical" evidence="7">
    <location>
        <begin position="571"/>
        <end position="588"/>
    </location>
</feature>
<feature type="transmembrane region" description="Helical" evidence="7">
    <location>
        <begin position="189"/>
        <end position="207"/>
    </location>
</feature>
<accession>A0A2G8TE05</accession>
<evidence type="ECO:0000256" key="1">
    <source>
        <dbReference type="ARBA" id="ARBA00004127"/>
    </source>
</evidence>
<feature type="transmembrane region" description="Helical" evidence="7">
    <location>
        <begin position="431"/>
        <end position="453"/>
    </location>
</feature>
<dbReference type="NCBIfam" id="NF005141">
    <property type="entry name" value="PRK06590.1"/>
    <property type="match status" value="1"/>
</dbReference>
<feature type="transmembrane region" description="Helical" evidence="7">
    <location>
        <begin position="264"/>
        <end position="282"/>
    </location>
</feature>
<dbReference type="AlphaFoldDB" id="A0A2G8TE05"/>
<dbReference type="GO" id="GO:0003954">
    <property type="term" value="F:NADH dehydrogenase activity"/>
    <property type="evidence" value="ECO:0007669"/>
    <property type="project" value="TreeGrafter"/>
</dbReference>
<dbReference type="Pfam" id="PF00361">
    <property type="entry name" value="Proton_antipo_M"/>
    <property type="match status" value="1"/>
</dbReference>
<dbReference type="GO" id="GO:0012505">
    <property type="term" value="C:endomembrane system"/>
    <property type="evidence" value="ECO:0007669"/>
    <property type="project" value="UniProtKB-SubCell"/>
</dbReference>
<feature type="compositionally biased region" description="Basic and acidic residues" evidence="6">
    <location>
        <begin position="463"/>
        <end position="483"/>
    </location>
</feature>
<evidence type="ECO:0000256" key="2">
    <source>
        <dbReference type="ARBA" id="ARBA00022692"/>
    </source>
</evidence>
<feature type="transmembrane region" description="Helical" evidence="7">
    <location>
        <begin position="294"/>
        <end position="315"/>
    </location>
</feature>
<evidence type="ECO:0000256" key="7">
    <source>
        <dbReference type="SAM" id="Phobius"/>
    </source>
</evidence>
<feature type="transmembrane region" description="Helical" evidence="7">
    <location>
        <begin position="94"/>
        <end position="114"/>
    </location>
</feature>
<dbReference type="RefSeq" id="WP_099789254.1">
    <property type="nucleotide sequence ID" value="NZ_JBHLYV010000098.1"/>
</dbReference>
<dbReference type="Gene3D" id="1.20.5.2700">
    <property type="match status" value="1"/>
</dbReference>
<feature type="transmembrane region" description="Helical" evidence="7">
    <location>
        <begin position="389"/>
        <end position="411"/>
    </location>
</feature>
<dbReference type="InterPro" id="IPR018393">
    <property type="entry name" value="NADHpl_OxRdtase_5_subgr"/>
</dbReference>
<feature type="transmembrane region" description="Helical" evidence="7">
    <location>
        <begin position="149"/>
        <end position="168"/>
    </location>
</feature>
<feature type="transmembrane region" description="Helical" evidence="7">
    <location>
        <begin position="227"/>
        <end position="243"/>
    </location>
</feature>
<feature type="transmembrane region" description="Helical" evidence="7">
    <location>
        <begin position="667"/>
        <end position="689"/>
    </location>
</feature>
<evidence type="ECO:0000256" key="4">
    <source>
        <dbReference type="ARBA" id="ARBA00023136"/>
    </source>
</evidence>
<name>A0A2G8TE05_9BURK</name>
<feature type="region of interest" description="Disordered" evidence="6">
    <location>
        <begin position="463"/>
        <end position="495"/>
    </location>
</feature>
<dbReference type="OrthoDB" id="9811798at2"/>
<dbReference type="PANTHER" id="PTHR42829">
    <property type="entry name" value="NADH-UBIQUINONE OXIDOREDUCTASE CHAIN 5"/>
    <property type="match status" value="1"/>
</dbReference>
<sequence>MAGQILNPNLLLAVPLAPLAGAAIAGLLGTKFLGNVVGRKISTAACILGVLVALILSVQTLLAVLDGASFNGTIYNWMTVGSLKMEVGFQIDSLSAMMMCVVTFVSLMVHIYTIGYMKDDEGYNRFFSYISLFTFSMLMLVMANNFLQLFFGWEAVGLVSYLLIGFWYTRPTAIFANMKAFLVNRVGDFGFILGIGLLLAYAGTMNYQEVFAKRDALALLTLPGSDWMLLTVACICLFIGAMGKSAQFPLHVWLPDSMEGPTPISALIHAATMVTAGIFMVARMSPLFELSDMALTFVMVIGTITALFMGFLGIIQNDIKRVVAYSTLSQLGYMTVALGASAYSVAVFHLMTHAFFKALLFLGAGSVIIGMHHDQDIRNMGGLRKYMPITWITSLLGSLALIGTPLFSGFYSKDSIIEAVHASNLGFAPVAYWALVIGVFVTAFYSFRMYFLVFHGKERFGQPQHHDHGHDDKHAHDSDAHHEEEEDAHGHHGLAPGEKPHESPFVVWFPLVALAIPSVLIGYLTIGPMLHGDFFKNVIFVGENHRAMEVLRDEFHGAAAMAIHGLQTMPFWMAFAGVALAYYCYLVNPRVPAWFYARFRAVHTLLDNKYYMDKFNDVVFSGGARMLGNGLWNVGDKGLIDGLVVNGSAKMVGWFSSVVRTAQTGYIYHYAFVMILGVLGTLLYFFPFWHA</sequence>
<evidence type="ECO:0000256" key="6">
    <source>
        <dbReference type="SAM" id="MobiDB-lite"/>
    </source>
</evidence>
<dbReference type="NCBIfam" id="TIGR01974">
    <property type="entry name" value="NDH_I_L"/>
    <property type="match status" value="1"/>
</dbReference>
<evidence type="ECO:0000256" key="3">
    <source>
        <dbReference type="ARBA" id="ARBA00022989"/>
    </source>
</evidence>
<feature type="transmembrane region" description="Helical" evidence="7">
    <location>
        <begin position="350"/>
        <end position="369"/>
    </location>
</feature>
<protein>
    <submittedName>
        <fullName evidence="10">NADH-quinone oxidoreductase subunit L</fullName>
    </submittedName>
</protein>
<feature type="transmembrane region" description="Helical" evidence="7">
    <location>
        <begin position="505"/>
        <end position="526"/>
    </location>
</feature>
<dbReference type="Proteomes" id="UP000230390">
    <property type="component" value="Unassembled WGS sequence"/>
</dbReference>
<keyword evidence="3 7" id="KW-1133">Transmembrane helix</keyword>
<proteinExistence type="predicted"/>
<keyword evidence="4 7" id="KW-0472">Membrane</keyword>
<dbReference type="GO" id="GO:0042773">
    <property type="term" value="P:ATP synthesis coupled electron transport"/>
    <property type="evidence" value="ECO:0007669"/>
    <property type="project" value="InterPro"/>
</dbReference>
<dbReference type="GO" id="GO:0016020">
    <property type="term" value="C:membrane"/>
    <property type="evidence" value="ECO:0007669"/>
    <property type="project" value="UniProtKB-SubCell"/>
</dbReference>
<evidence type="ECO:0000256" key="5">
    <source>
        <dbReference type="RuleBase" id="RU000320"/>
    </source>
</evidence>
<dbReference type="GO" id="GO:0015990">
    <property type="term" value="P:electron transport coupled proton transport"/>
    <property type="evidence" value="ECO:0007669"/>
    <property type="project" value="TreeGrafter"/>
</dbReference>
<dbReference type="EMBL" id="PDOC01000008">
    <property type="protein sequence ID" value="PIL44296.1"/>
    <property type="molecule type" value="Genomic_DNA"/>
</dbReference>
<organism evidence="10 11">
    <name type="scientific">Massilia eurypsychrophila</name>
    <dbReference type="NCBI Taxonomy" id="1485217"/>
    <lineage>
        <taxon>Bacteria</taxon>
        <taxon>Pseudomonadati</taxon>
        <taxon>Pseudomonadota</taxon>
        <taxon>Betaproteobacteria</taxon>
        <taxon>Burkholderiales</taxon>
        <taxon>Oxalobacteraceae</taxon>
        <taxon>Telluria group</taxon>
        <taxon>Massilia</taxon>
    </lineage>
</organism>
<dbReference type="GO" id="GO:0008137">
    <property type="term" value="F:NADH dehydrogenase (ubiquinone) activity"/>
    <property type="evidence" value="ECO:0007669"/>
    <property type="project" value="InterPro"/>
</dbReference>
<dbReference type="InterPro" id="IPR001750">
    <property type="entry name" value="ND/Mrp_TM"/>
</dbReference>
<feature type="transmembrane region" description="Helical" evidence="7">
    <location>
        <begin position="12"/>
        <end position="33"/>
    </location>
</feature>
<evidence type="ECO:0000313" key="10">
    <source>
        <dbReference type="EMBL" id="PIL44296.1"/>
    </source>
</evidence>
<gene>
    <name evidence="10" type="ORF">CR105_14590</name>
</gene>